<evidence type="ECO:0000256" key="1">
    <source>
        <dbReference type="ARBA" id="ARBA00022527"/>
    </source>
</evidence>
<dbReference type="Pfam" id="PF00069">
    <property type="entry name" value="Pkinase"/>
    <property type="match status" value="1"/>
</dbReference>
<dbReference type="Proteomes" id="UP000036987">
    <property type="component" value="Unassembled WGS sequence"/>
</dbReference>
<keyword evidence="3 6" id="KW-0547">Nucleotide-binding</keyword>
<dbReference type="InterPro" id="IPR017441">
    <property type="entry name" value="Protein_kinase_ATP_BS"/>
</dbReference>
<dbReference type="SMART" id="SM00220">
    <property type="entry name" value="S_TKc"/>
    <property type="match status" value="1"/>
</dbReference>
<dbReference type="PROSITE" id="PS00107">
    <property type="entry name" value="PROTEIN_KINASE_ATP"/>
    <property type="match status" value="1"/>
</dbReference>
<evidence type="ECO:0000256" key="4">
    <source>
        <dbReference type="ARBA" id="ARBA00022777"/>
    </source>
</evidence>
<dbReference type="EMBL" id="LFYR01001680">
    <property type="protein sequence ID" value="KMZ60007.1"/>
    <property type="molecule type" value="Genomic_DNA"/>
</dbReference>
<evidence type="ECO:0000313" key="10">
    <source>
        <dbReference type="Proteomes" id="UP000036987"/>
    </source>
</evidence>
<dbReference type="OrthoDB" id="40902at2759"/>
<dbReference type="SUPFAM" id="SSF56112">
    <property type="entry name" value="Protein kinase-like (PK-like)"/>
    <property type="match status" value="1"/>
</dbReference>
<feature type="compositionally biased region" description="Polar residues" evidence="7">
    <location>
        <begin position="1"/>
        <end position="18"/>
    </location>
</feature>
<dbReference type="GO" id="GO:0004674">
    <property type="term" value="F:protein serine/threonine kinase activity"/>
    <property type="evidence" value="ECO:0007669"/>
    <property type="project" value="UniProtKB-KW"/>
</dbReference>
<feature type="binding site" evidence="6">
    <location>
        <position position="103"/>
    </location>
    <ligand>
        <name>ATP</name>
        <dbReference type="ChEBI" id="CHEBI:30616"/>
    </ligand>
</feature>
<keyword evidence="1" id="KW-0723">Serine/threonine-protein kinase</keyword>
<dbReference type="AlphaFoldDB" id="A0A0K9NVA9"/>
<keyword evidence="4" id="KW-0418">Kinase</keyword>
<keyword evidence="2" id="KW-0808">Transferase</keyword>
<organism evidence="9 10">
    <name type="scientific">Zostera marina</name>
    <name type="common">Eelgrass</name>
    <dbReference type="NCBI Taxonomy" id="29655"/>
    <lineage>
        <taxon>Eukaryota</taxon>
        <taxon>Viridiplantae</taxon>
        <taxon>Streptophyta</taxon>
        <taxon>Embryophyta</taxon>
        <taxon>Tracheophyta</taxon>
        <taxon>Spermatophyta</taxon>
        <taxon>Magnoliopsida</taxon>
        <taxon>Liliopsida</taxon>
        <taxon>Zosteraceae</taxon>
        <taxon>Zostera</taxon>
    </lineage>
</organism>
<dbReference type="GO" id="GO:0005524">
    <property type="term" value="F:ATP binding"/>
    <property type="evidence" value="ECO:0007669"/>
    <property type="project" value="UniProtKB-UniRule"/>
</dbReference>
<evidence type="ECO:0000259" key="8">
    <source>
        <dbReference type="PROSITE" id="PS50011"/>
    </source>
</evidence>
<dbReference type="PANTHER" id="PTHR24349">
    <property type="entry name" value="SERINE/THREONINE-PROTEIN KINASE"/>
    <property type="match status" value="1"/>
</dbReference>
<dbReference type="InterPro" id="IPR000719">
    <property type="entry name" value="Prot_kinase_dom"/>
</dbReference>
<keyword evidence="5 6" id="KW-0067">ATP-binding</keyword>
<dbReference type="PROSITE" id="PS50011">
    <property type="entry name" value="PROTEIN_KINASE_DOM"/>
    <property type="match status" value="1"/>
</dbReference>
<accession>A0A0K9NVA9</accession>
<sequence length="193" mass="22072">MEKQSKTPQDVSSTNQPSLKRKKTNEQMILKIDKKFQKFGKEDQDIEDSSTSLICSDFPTILSDVAGHDITSRYVFGKVIGRGDSGVIYHCTDKFSRDVYACKSISKNSIKEHSVDIENIRREVRIMKILPHHLNIVTLKETYEDHRNVHIVMDLCEGGDLCDTILAKYLHSEKDAALIIKTIVEVVQVRFFI</sequence>
<dbReference type="Gene3D" id="1.10.510.10">
    <property type="entry name" value="Transferase(Phosphotransferase) domain 1"/>
    <property type="match status" value="1"/>
</dbReference>
<evidence type="ECO:0000256" key="5">
    <source>
        <dbReference type="ARBA" id="ARBA00022840"/>
    </source>
</evidence>
<reference evidence="10" key="1">
    <citation type="journal article" date="2016" name="Nature">
        <title>The genome of the seagrass Zostera marina reveals angiosperm adaptation to the sea.</title>
        <authorList>
            <person name="Olsen J.L."/>
            <person name="Rouze P."/>
            <person name="Verhelst B."/>
            <person name="Lin Y.-C."/>
            <person name="Bayer T."/>
            <person name="Collen J."/>
            <person name="Dattolo E."/>
            <person name="De Paoli E."/>
            <person name="Dittami S."/>
            <person name="Maumus F."/>
            <person name="Michel G."/>
            <person name="Kersting A."/>
            <person name="Lauritano C."/>
            <person name="Lohaus R."/>
            <person name="Toepel M."/>
            <person name="Tonon T."/>
            <person name="Vanneste K."/>
            <person name="Amirebrahimi M."/>
            <person name="Brakel J."/>
            <person name="Bostroem C."/>
            <person name="Chovatia M."/>
            <person name="Grimwood J."/>
            <person name="Jenkins J.W."/>
            <person name="Jueterbock A."/>
            <person name="Mraz A."/>
            <person name="Stam W.T."/>
            <person name="Tice H."/>
            <person name="Bornberg-Bauer E."/>
            <person name="Green P.J."/>
            <person name="Pearson G.A."/>
            <person name="Procaccini G."/>
            <person name="Duarte C.M."/>
            <person name="Schmutz J."/>
            <person name="Reusch T.B.H."/>
            <person name="Van de Peer Y."/>
        </authorList>
    </citation>
    <scope>NUCLEOTIDE SEQUENCE [LARGE SCALE GENOMIC DNA]</scope>
    <source>
        <strain evidence="10">cv. Finnish</strain>
    </source>
</reference>
<comment type="caution">
    <text evidence="9">The sequence shown here is derived from an EMBL/GenBank/DDBJ whole genome shotgun (WGS) entry which is preliminary data.</text>
</comment>
<dbReference type="OMA" id="FSRPMED"/>
<proteinExistence type="predicted"/>
<dbReference type="FunFam" id="3.30.200.20:FF:000315">
    <property type="entry name" value="Calcium-dependent protein kinase 3"/>
    <property type="match status" value="1"/>
</dbReference>
<dbReference type="InterPro" id="IPR011009">
    <property type="entry name" value="Kinase-like_dom_sf"/>
</dbReference>
<evidence type="ECO:0000256" key="2">
    <source>
        <dbReference type="ARBA" id="ARBA00022679"/>
    </source>
</evidence>
<dbReference type="STRING" id="29655.A0A0K9NVA9"/>
<evidence type="ECO:0000256" key="3">
    <source>
        <dbReference type="ARBA" id="ARBA00022741"/>
    </source>
</evidence>
<name>A0A0K9NVA9_ZOSMR</name>
<evidence type="ECO:0000256" key="7">
    <source>
        <dbReference type="SAM" id="MobiDB-lite"/>
    </source>
</evidence>
<feature type="domain" description="Protein kinase" evidence="8">
    <location>
        <begin position="74"/>
        <end position="193"/>
    </location>
</feature>
<evidence type="ECO:0000313" key="9">
    <source>
        <dbReference type="EMBL" id="KMZ60007.1"/>
    </source>
</evidence>
<evidence type="ECO:0000256" key="6">
    <source>
        <dbReference type="PROSITE-ProRule" id="PRU10141"/>
    </source>
</evidence>
<gene>
    <name evidence="9" type="ORF">ZOSMA_62G00470</name>
</gene>
<keyword evidence="10" id="KW-1185">Reference proteome</keyword>
<feature type="region of interest" description="Disordered" evidence="7">
    <location>
        <begin position="1"/>
        <end position="25"/>
    </location>
</feature>
<protein>
    <recommendedName>
        <fullName evidence="8">Protein kinase domain-containing protein</fullName>
    </recommendedName>
</protein>
<dbReference type="InterPro" id="IPR050205">
    <property type="entry name" value="CDPK_Ser/Thr_kinases"/>
</dbReference>